<dbReference type="EMBL" id="JNFP01000015">
    <property type="protein sequence ID" value="KIA64235.1"/>
    <property type="molecule type" value="Genomic_DNA"/>
</dbReference>
<feature type="transmembrane region" description="Helical" evidence="6">
    <location>
        <begin position="363"/>
        <end position="383"/>
    </location>
</feature>
<feature type="transmembrane region" description="Helical" evidence="6">
    <location>
        <begin position="147"/>
        <end position="166"/>
    </location>
</feature>
<proteinExistence type="predicted"/>
<dbReference type="PROSITE" id="PS50850">
    <property type="entry name" value="MFS"/>
    <property type="match status" value="1"/>
</dbReference>
<dbReference type="InterPro" id="IPR036259">
    <property type="entry name" value="MFS_trans_sf"/>
</dbReference>
<dbReference type="SUPFAM" id="SSF103473">
    <property type="entry name" value="MFS general substrate transporter"/>
    <property type="match status" value="1"/>
</dbReference>
<keyword evidence="2" id="KW-0813">Transport</keyword>
<keyword evidence="5 6" id="KW-0472">Membrane</keyword>
<gene>
    <name evidence="8" type="ORF">FG87_14855</name>
</gene>
<feature type="transmembrane region" description="Helical" evidence="6">
    <location>
        <begin position="178"/>
        <end position="198"/>
    </location>
</feature>
<dbReference type="InterPro" id="IPR011701">
    <property type="entry name" value="MFS"/>
</dbReference>
<dbReference type="InterPro" id="IPR020846">
    <property type="entry name" value="MFS_dom"/>
</dbReference>
<evidence type="ECO:0000313" key="9">
    <source>
        <dbReference type="Proteomes" id="UP000031364"/>
    </source>
</evidence>
<feature type="transmembrane region" description="Helical" evidence="6">
    <location>
        <begin position="323"/>
        <end position="342"/>
    </location>
</feature>
<organism evidence="8 9">
    <name type="scientific">Nocardia vulneris</name>
    <dbReference type="NCBI Taxonomy" id="1141657"/>
    <lineage>
        <taxon>Bacteria</taxon>
        <taxon>Bacillati</taxon>
        <taxon>Actinomycetota</taxon>
        <taxon>Actinomycetes</taxon>
        <taxon>Mycobacteriales</taxon>
        <taxon>Nocardiaceae</taxon>
        <taxon>Nocardia</taxon>
    </lineage>
</organism>
<dbReference type="PANTHER" id="PTHR23505:SF52">
    <property type="entry name" value="MAJOR FACILITATOR SUPERFAMILY PROTEIN"/>
    <property type="match status" value="1"/>
</dbReference>
<evidence type="ECO:0000256" key="3">
    <source>
        <dbReference type="ARBA" id="ARBA00022692"/>
    </source>
</evidence>
<dbReference type="Pfam" id="PF07690">
    <property type="entry name" value="MFS_1"/>
    <property type="match status" value="1"/>
</dbReference>
<evidence type="ECO:0000259" key="7">
    <source>
        <dbReference type="PROSITE" id="PS50850"/>
    </source>
</evidence>
<feature type="transmembrane region" description="Helical" evidence="6">
    <location>
        <begin position="301"/>
        <end position="317"/>
    </location>
</feature>
<keyword evidence="9" id="KW-1185">Reference proteome</keyword>
<comment type="subcellular location">
    <subcellularLocation>
        <location evidence="1">Cell membrane</location>
        <topology evidence="1">Multi-pass membrane protein</topology>
    </subcellularLocation>
</comment>
<feature type="transmembrane region" description="Helical" evidence="6">
    <location>
        <begin position="114"/>
        <end position="135"/>
    </location>
</feature>
<feature type="transmembrane region" description="Helical" evidence="6">
    <location>
        <begin position="88"/>
        <end position="108"/>
    </location>
</feature>
<keyword evidence="3 6" id="KW-0812">Transmembrane</keyword>
<evidence type="ECO:0000256" key="2">
    <source>
        <dbReference type="ARBA" id="ARBA00022448"/>
    </source>
</evidence>
<feature type="domain" description="Major facilitator superfamily (MFS) profile" evidence="7">
    <location>
        <begin position="23"/>
        <end position="419"/>
    </location>
</feature>
<feature type="transmembrane region" description="Helical" evidence="6">
    <location>
        <begin position="232"/>
        <end position="255"/>
    </location>
</feature>
<evidence type="ECO:0000256" key="1">
    <source>
        <dbReference type="ARBA" id="ARBA00004651"/>
    </source>
</evidence>
<evidence type="ECO:0000256" key="5">
    <source>
        <dbReference type="ARBA" id="ARBA00023136"/>
    </source>
</evidence>
<evidence type="ECO:0000256" key="4">
    <source>
        <dbReference type="ARBA" id="ARBA00022989"/>
    </source>
</evidence>
<protein>
    <recommendedName>
        <fullName evidence="7">Major facilitator superfamily (MFS) profile domain-containing protein</fullName>
    </recommendedName>
</protein>
<dbReference type="Gene3D" id="1.20.1250.20">
    <property type="entry name" value="MFS general substrate transporter like domains"/>
    <property type="match status" value="1"/>
</dbReference>
<dbReference type="Proteomes" id="UP000031364">
    <property type="component" value="Unassembled WGS sequence"/>
</dbReference>
<sequence>MTDTVAPATPAHTATPVPHRWRKLALVVAPLWADNNESSVLSTLAPVIVTAVAAPAAAVGYLTSIGKFISVVCGPLWAWVARRTNRKIAFAIASGLAGIATAATGLAQNYTQLILLYGLSAVFIAAALPIASEITADLFDDESRGRANGYTWGVISLLGSLLGPLIGQLSRVPDGWRYGFFAWGAITILTAVLLAVFFTDPAVGASESTAPPTDDNQITWAKVRLMLQIPTFVLMLIQRLISGHLLIASFGIVFLVHTYGFTTAVASIVTLPFGVGYLFGTFGGSVATDFLQNRLPRTGRIIVLQFAQLGFGAVALVGTQHDWGGIEIFAGFWAVLGFLQGLNPGVNRPIVAAVVPPEMRGAAFALLLSVFEALAYALFNLAAGLLTDVIGLRGVMLWIPGILMLVNAAFCTLLYRTYPRDVERQRALLAERARTAAAG</sequence>
<dbReference type="RefSeq" id="WP_052280573.1">
    <property type="nucleotide sequence ID" value="NZ_BDCI01000017.1"/>
</dbReference>
<name>A0ABR4ZFS8_9NOCA</name>
<comment type="caution">
    <text evidence="8">The sequence shown here is derived from an EMBL/GenBank/DDBJ whole genome shotgun (WGS) entry which is preliminary data.</text>
</comment>
<keyword evidence="4 6" id="KW-1133">Transmembrane helix</keyword>
<dbReference type="PANTHER" id="PTHR23505">
    <property type="entry name" value="SPINSTER"/>
    <property type="match status" value="1"/>
</dbReference>
<evidence type="ECO:0000256" key="6">
    <source>
        <dbReference type="SAM" id="Phobius"/>
    </source>
</evidence>
<dbReference type="InterPro" id="IPR044770">
    <property type="entry name" value="MFS_spinster-like"/>
</dbReference>
<reference evidence="8 9" key="1">
    <citation type="journal article" date="2014" name="Int. J. Syst. Evol. Microbiol.">
        <title>Nocardia vulneris sp. nov., isolated from wounds of human patients in North America.</title>
        <authorList>
            <person name="Lasker B.A."/>
            <person name="Bell M."/>
            <person name="Klenk H.P."/>
            <person name="Sproer C."/>
            <person name="Schumann C."/>
            <person name="Schumann P."/>
            <person name="Brown J.M."/>
        </authorList>
    </citation>
    <scope>NUCLEOTIDE SEQUENCE [LARGE SCALE GENOMIC DNA]</scope>
    <source>
        <strain evidence="8 9">W9851</strain>
    </source>
</reference>
<feature type="transmembrane region" description="Helical" evidence="6">
    <location>
        <begin position="395"/>
        <end position="415"/>
    </location>
</feature>
<evidence type="ECO:0000313" key="8">
    <source>
        <dbReference type="EMBL" id="KIA64235.1"/>
    </source>
</evidence>
<feature type="transmembrane region" description="Helical" evidence="6">
    <location>
        <begin position="261"/>
        <end position="280"/>
    </location>
</feature>
<accession>A0ABR4ZFS8</accession>